<evidence type="ECO:0000256" key="1">
    <source>
        <dbReference type="SAM" id="MobiDB-lite"/>
    </source>
</evidence>
<dbReference type="RefSeq" id="WP_131017424.1">
    <property type="nucleotide sequence ID" value="NZ_SIRE01000027.1"/>
</dbReference>
<dbReference type="Gene3D" id="3.40.190.10">
    <property type="entry name" value="Periplasmic binding protein-like II"/>
    <property type="match status" value="2"/>
</dbReference>
<dbReference type="PROSITE" id="PS51257">
    <property type="entry name" value="PROKAR_LIPOPROTEIN"/>
    <property type="match status" value="1"/>
</dbReference>
<dbReference type="InterPro" id="IPR050490">
    <property type="entry name" value="Bact_solute-bd_prot1"/>
</dbReference>
<proteinExistence type="predicted"/>
<evidence type="ECO:0000256" key="2">
    <source>
        <dbReference type="SAM" id="SignalP"/>
    </source>
</evidence>
<dbReference type="PANTHER" id="PTHR43649:SF17">
    <property type="entry name" value="ABC TRANSPORTER SOLUTE BINDING PROTEIN-SUGAR TRANSPORT"/>
    <property type="match status" value="1"/>
</dbReference>
<feature type="domain" description="DUF3502" evidence="3">
    <location>
        <begin position="440"/>
        <end position="507"/>
    </location>
</feature>
<evidence type="ECO:0000313" key="5">
    <source>
        <dbReference type="Proteomes" id="UP000293142"/>
    </source>
</evidence>
<dbReference type="Proteomes" id="UP000293142">
    <property type="component" value="Unassembled WGS sequence"/>
</dbReference>
<evidence type="ECO:0000259" key="3">
    <source>
        <dbReference type="Pfam" id="PF12010"/>
    </source>
</evidence>
<feature type="region of interest" description="Disordered" evidence="1">
    <location>
        <begin position="28"/>
        <end position="47"/>
    </location>
</feature>
<accession>A0A4Q9DKH0</accession>
<name>A0A4Q9DKH0_9BACL</name>
<dbReference type="AlphaFoldDB" id="A0A4Q9DKH0"/>
<organism evidence="4 5">
    <name type="scientific">Paenibacillus thalictri</name>
    <dbReference type="NCBI Taxonomy" id="2527873"/>
    <lineage>
        <taxon>Bacteria</taxon>
        <taxon>Bacillati</taxon>
        <taxon>Bacillota</taxon>
        <taxon>Bacilli</taxon>
        <taxon>Bacillales</taxon>
        <taxon>Paenibacillaceae</taxon>
        <taxon>Paenibacillus</taxon>
    </lineage>
</organism>
<dbReference type="SUPFAM" id="SSF53850">
    <property type="entry name" value="Periplasmic binding protein-like II"/>
    <property type="match status" value="1"/>
</dbReference>
<feature type="signal peptide" evidence="2">
    <location>
        <begin position="1"/>
        <end position="23"/>
    </location>
</feature>
<keyword evidence="5" id="KW-1185">Reference proteome</keyword>
<keyword evidence="2" id="KW-0732">Signal</keyword>
<protein>
    <submittedName>
        <fullName evidence="4">Extracellular solute-binding protein</fullName>
    </submittedName>
</protein>
<sequence>MSKRKHVTALISCLLAAASVASGCSTGGSNAGGTASPGTGGKAASDDKGKAPYEINLVYMGNESADIKKVAEAMSKITKEKINATVKLQPISAGAWSQQTNLALTSQEKIDVIMASSLYSNFTAQISAGHFIALDELLAKYGKDITKLVDPAYMNAGKVGGKQYAVPTNKDMATQGGFIMRKDLLDKYKIDVTAIKSYKDLEPVLATIKKNEPNLLPIATVTSSTPVDNLPFYDSLVDKLGVLPNNENNFKVTNLFELPEYAELLKTMRKWYEAGYFSRDAATATEPAADVVKANKAFGFFNQMKVGSSESQSLRTGIEMVAVPMTAPLAMTSSVTNFMHAIPRGSQNPEKAMMFLNLLYSDKELVNLLNWGIEGTHYVKKSGEVIEYPKGVDVKTVGYNAGNISFMFGNQFLNYVWPNQLPDIWKQTDQFNKNAKKSVALGFTFDATPVKTEVGAVNNVLQQFKAGLETGTLDPEKTLPTFISRLQAAGLDKIIAEKQKQLDQWKASLK</sequence>
<dbReference type="EMBL" id="SIRE01000027">
    <property type="protein sequence ID" value="TBL71244.1"/>
    <property type="molecule type" value="Genomic_DNA"/>
</dbReference>
<dbReference type="Pfam" id="PF12010">
    <property type="entry name" value="DUF3502"/>
    <property type="match status" value="1"/>
</dbReference>
<dbReference type="OrthoDB" id="7936627at2"/>
<dbReference type="PANTHER" id="PTHR43649">
    <property type="entry name" value="ARABINOSE-BINDING PROTEIN-RELATED"/>
    <property type="match status" value="1"/>
</dbReference>
<comment type="caution">
    <text evidence="4">The sequence shown here is derived from an EMBL/GenBank/DDBJ whole genome shotgun (WGS) entry which is preliminary data.</text>
</comment>
<dbReference type="InterPro" id="IPR022627">
    <property type="entry name" value="DUF3502"/>
</dbReference>
<evidence type="ECO:0000313" key="4">
    <source>
        <dbReference type="EMBL" id="TBL71244.1"/>
    </source>
</evidence>
<reference evidence="4 5" key="1">
    <citation type="submission" date="2019-02" db="EMBL/GenBank/DDBJ databases">
        <title>Paenibacillus sp. nov., isolated from surface-sterilized tissue of Thalictrum simplex L.</title>
        <authorList>
            <person name="Tuo L."/>
        </authorList>
    </citation>
    <scope>NUCLEOTIDE SEQUENCE [LARGE SCALE GENOMIC DNA]</scope>
    <source>
        <strain evidence="4 5">N2SHLJ1</strain>
    </source>
</reference>
<gene>
    <name evidence="4" type="ORF">EYB31_31225</name>
</gene>
<feature type="chain" id="PRO_5020915883" evidence="2">
    <location>
        <begin position="24"/>
        <end position="510"/>
    </location>
</feature>